<comment type="caution">
    <text evidence="11">The sequence shown here is derived from an EMBL/GenBank/DDBJ whole genome shotgun (WGS) entry which is preliminary data.</text>
</comment>
<dbReference type="InterPro" id="IPR002054">
    <property type="entry name" value="DNA-dir_DNA_pol_X"/>
</dbReference>
<dbReference type="GO" id="GO:0003887">
    <property type="term" value="F:DNA-directed DNA polymerase activity"/>
    <property type="evidence" value="ECO:0007669"/>
    <property type="project" value="InterPro"/>
</dbReference>
<evidence type="ECO:0000313" key="11">
    <source>
        <dbReference type="EMBL" id="NXX42696.1"/>
    </source>
</evidence>
<dbReference type="EMBL" id="WAAF01007548">
    <property type="protein sequence ID" value="NXX42696.1"/>
    <property type="molecule type" value="Genomic_DNA"/>
</dbReference>
<evidence type="ECO:0000313" key="12">
    <source>
        <dbReference type="Proteomes" id="UP000627253"/>
    </source>
</evidence>
<keyword evidence="5" id="KW-0548">Nucleotidyltransferase</keyword>
<dbReference type="FunFam" id="1.10.150.110:FF:000003">
    <property type="entry name" value="DNA polymerase mu"/>
    <property type="match status" value="1"/>
</dbReference>
<protein>
    <submittedName>
        <fullName evidence="11">TDT nucleotidylexotransferase</fullName>
    </submittedName>
</protein>
<dbReference type="GO" id="GO:0005634">
    <property type="term" value="C:nucleus"/>
    <property type="evidence" value="ECO:0007669"/>
    <property type="project" value="UniProtKB-SubCell"/>
</dbReference>
<feature type="non-terminal residue" evidence="11">
    <location>
        <position position="1"/>
    </location>
</feature>
<dbReference type="SUPFAM" id="SSF47802">
    <property type="entry name" value="DNA polymerase beta, N-terminal domain-like"/>
    <property type="match status" value="1"/>
</dbReference>
<dbReference type="PANTHER" id="PTHR11276">
    <property type="entry name" value="DNA POLYMERASE TYPE-X FAMILY MEMBER"/>
    <property type="match status" value="1"/>
</dbReference>
<dbReference type="InterPro" id="IPR028207">
    <property type="entry name" value="DNA_pol_B_palm_palm"/>
</dbReference>
<dbReference type="Gene3D" id="1.10.150.110">
    <property type="entry name" value="DNA polymerase beta, N-terminal domain-like"/>
    <property type="match status" value="1"/>
</dbReference>
<dbReference type="InterPro" id="IPR027421">
    <property type="entry name" value="DNA_pol_lamdba_lyase_dom_sf"/>
</dbReference>
<feature type="binding site" evidence="9">
    <location>
        <position position="344"/>
    </location>
    <ligand>
        <name>Mg(2+)</name>
        <dbReference type="ChEBI" id="CHEBI:18420"/>
    </ligand>
</feature>
<dbReference type="InterPro" id="IPR029398">
    <property type="entry name" value="PolB_thumb"/>
</dbReference>
<dbReference type="PANTHER" id="PTHR11276:SF21">
    <property type="entry name" value="DNA NUCLEOTIDYLEXOTRANSFERASE"/>
    <property type="match status" value="1"/>
</dbReference>
<keyword evidence="12" id="KW-1185">Reference proteome</keyword>
<gene>
    <name evidence="11" type="primary">Dntt</name>
    <name evidence="11" type="ORF">TRILEU_R11714</name>
</gene>
<keyword evidence="7 9" id="KW-0460">Magnesium</keyword>
<proteinExistence type="inferred from homology"/>
<dbReference type="Proteomes" id="UP000627253">
    <property type="component" value="Unassembled WGS sequence"/>
</dbReference>
<dbReference type="GO" id="GO:0006303">
    <property type="term" value="P:double-strand break repair via nonhomologous end joining"/>
    <property type="evidence" value="ECO:0007669"/>
    <property type="project" value="TreeGrafter"/>
</dbReference>
<evidence type="ECO:0000256" key="7">
    <source>
        <dbReference type="ARBA" id="ARBA00022842"/>
    </source>
</evidence>
<dbReference type="Pfam" id="PF00533">
    <property type="entry name" value="BRCT"/>
    <property type="match status" value="1"/>
</dbReference>
<feature type="binding site" evidence="9">
    <location>
        <position position="429"/>
    </location>
    <ligand>
        <name>Mg(2+)</name>
        <dbReference type="ChEBI" id="CHEBI:18420"/>
    </ligand>
</feature>
<dbReference type="Pfam" id="PF14716">
    <property type="entry name" value="HHH_8"/>
    <property type="match status" value="1"/>
</dbReference>
<dbReference type="Gene3D" id="1.10.150.20">
    <property type="entry name" value="5' to 3' exonuclease, C-terminal subdomain"/>
    <property type="match status" value="1"/>
</dbReference>
<reference evidence="11" key="1">
    <citation type="submission" date="2020-02" db="EMBL/GenBank/DDBJ databases">
        <title>Bird 10,000 Genomes (B10K) Project - Family phase.</title>
        <authorList>
            <person name="Zhang G."/>
        </authorList>
    </citation>
    <scope>NUCLEOTIDE SEQUENCE</scope>
    <source>
        <strain evidence="11">B10K-DU-002-37</strain>
        <tissue evidence="11">Muscle</tissue>
    </source>
</reference>
<dbReference type="InterPro" id="IPR036420">
    <property type="entry name" value="BRCT_dom_sf"/>
</dbReference>
<dbReference type="FunFam" id="1.10.150.20:FF:000010">
    <property type="entry name" value="DNA polymerase lambda"/>
    <property type="match status" value="1"/>
</dbReference>
<dbReference type="InterPro" id="IPR010996">
    <property type="entry name" value="HHH_MUS81"/>
</dbReference>
<dbReference type="FunFam" id="3.40.50.10190:FF:000035">
    <property type="entry name" value="DNA-directed DNA/RNA polymerase mu"/>
    <property type="match status" value="1"/>
</dbReference>
<dbReference type="SMART" id="SM00483">
    <property type="entry name" value="POLXc"/>
    <property type="match status" value="1"/>
</dbReference>
<dbReference type="SUPFAM" id="SSF81585">
    <property type="entry name" value="PsbU/PolX domain-like"/>
    <property type="match status" value="1"/>
</dbReference>
<dbReference type="SMART" id="SM00292">
    <property type="entry name" value="BRCT"/>
    <property type="match status" value="1"/>
</dbReference>
<evidence type="ECO:0000256" key="2">
    <source>
        <dbReference type="ARBA" id="ARBA00004123"/>
    </source>
</evidence>
<dbReference type="InterPro" id="IPR043519">
    <property type="entry name" value="NT_sf"/>
</dbReference>
<dbReference type="InterPro" id="IPR022312">
    <property type="entry name" value="DNA_pol_X"/>
</dbReference>
<comment type="similarity">
    <text evidence="3">Belongs to the DNA polymerase type-X family.</text>
</comment>
<dbReference type="PROSITE" id="PS50172">
    <property type="entry name" value="BRCT"/>
    <property type="match status" value="1"/>
</dbReference>
<evidence type="ECO:0000256" key="5">
    <source>
        <dbReference type="ARBA" id="ARBA00022695"/>
    </source>
</evidence>
<feature type="binding site" evidence="9">
    <location>
        <position position="342"/>
    </location>
    <ligand>
        <name>Mg(2+)</name>
        <dbReference type="ChEBI" id="CHEBI:18420"/>
    </ligand>
</feature>
<dbReference type="OrthoDB" id="205514at2759"/>
<dbReference type="AlphaFoldDB" id="A0A852IH39"/>
<sequence length="481" mass="55615">MDRIRTPVVFCHKKRQKRVHSPNLSCNYEIKFNKFVIFIMQRKMGTSRRTFLMELARRKGFRVESELSDSVTHIVAENNTYLEVVDWLRGQAVGDSSRFELLDISWLTACIEAGRPIDSEMKYRLMEQAQSPALNIPTLEVPSFIASKVPRYSCQRKTTLKNYNKKFTDAFEIMAESYEFKENEIFCLEFLSAASVMKFLPFPVTRMKDIQGLPCMGDRVRDVIEEIIEEGESSRAKEVLNDDRYKSFKQFTSVFGVGVKTSEKWYRMGLRTLEEVKADKTLKLSKMQKAGLLYYEDLVSCVSKAEADAVSLIVKNTICMFLPDALVTITGGFRRGKKIGHDTDFLITNPGPSEDEELLHKGLLLYCDMVESTFVKEQLPNRNVDAMDHFQKCFAILKLYQPRAENSSYNMSEKIGMAEVKDWKAIRVDLVVTPFEQYAYALLGWTGSRQFGRDLRRYAAHERKMILDNHGLYDRKKVPFI</sequence>
<dbReference type="Pfam" id="PF14791">
    <property type="entry name" value="DNA_pol_B_thumb"/>
    <property type="match status" value="1"/>
</dbReference>
<dbReference type="Gene3D" id="3.40.50.10190">
    <property type="entry name" value="BRCT domain"/>
    <property type="match status" value="1"/>
</dbReference>
<comment type="subcellular location">
    <subcellularLocation>
        <location evidence="2">Nucleus</location>
    </subcellularLocation>
</comment>
<dbReference type="PIRSF" id="PIRSF000817">
    <property type="entry name" value="DNA_NT"/>
    <property type="match status" value="1"/>
</dbReference>
<accession>A0A852IH39</accession>
<evidence type="ECO:0000259" key="10">
    <source>
        <dbReference type="PROSITE" id="PS50172"/>
    </source>
</evidence>
<name>A0A852IH39_9PICI</name>
<dbReference type="CDD" id="cd00141">
    <property type="entry name" value="NT_POLXc"/>
    <property type="match status" value="1"/>
</dbReference>
<dbReference type="Pfam" id="PF10391">
    <property type="entry name" value="DNA_pol_lambd_f"/>
    <property type="match status" value="1"/>
</dbReference>
<comment type="cofactor">
    <cofactor evidence="1 9">
        <name>Mg(2+)</name>
        <dbReference type="ChEBI" id="CHEBI:18420"/>
    </cofactor>
</comment>
<feature type="domain" description="BRCT" evidence="10">
    <location>
        <begin position="27"/>
        <end position="124"/>
    </location>
</feature>
<dbReference type="SUPFAM" id="SSF52113">
    <property type="entry name" value="BRCT domain"/>
    <property type="match status" value="1"/>
</dbReference>
<dbReference type="InterPro" id="IPR001726">
    <property type="entry name" value="TdT/Mu"/>
</dbReference>
<dbReference type="InterPro" id="IPR018944">
    <property type="entry name" value="DNA_pol_lambd_fingers_domain"/>
</dbReference>
<evidence type="ECO:0000256" key="6">
    <source>
        <dbReference type="ARBA" id="ARBA00022723"/>
    </source>
</evidence>
<dbReference type="GO" id="GO:0003912">
    <property type="term" value="F:DNA nucleotidylexotransferase activity"/>
    <property type="evidence" value="ECO:0007669"/>
    <property type="project" value="TreeGrafter"/>
</dbReference>
<evidence type="ECO:0000256" key="8">
    <source>
        <dbReference type="ARBA" id="ARBA00023242"/>
    </source>
</evidence>
<evidence type="ECO:0000256" key="9">
    <source>
        <dbReference type="PIRSR" id="PIRSR000817-1"/>
    </source>
</evidence>
<dbReference type="PRINTS" id="PR00871">
    <property type="entry name" value="DNAPOLXTDT"/>
</dbReference>
<keyword evidence="4 11" id="KW-0808">Transferase</keyword>
<dbReference type="InterPro" id="IPR037160">
    <property type="entry name" value="DNA_Pol_thumb_sf"/>
</dbReference>
<feature type="non-terminal residue" evidence="11">
    <location>
        <position position="481"/>
    </location>
</feature>
<dbReference type="Pfam" id="PF14792">
    <property type="entry name" value="DNA_pol_B_palm"/>
    <property type="match status" value="1"/>
</dbReference>
<dbReference type="PRINTS" id="PR00869">
    <property type="entry name" value="DNAPOLX"/>
</dbReference>
<evidence type="ECO:0000256" key="1">
    <source>
        <dbReference type="ARBA" id="ARBA00001946"/>
    </source>
</evidence>
<dbReference type="Gene3D" id="3.30.210.10">
    <property type="entry name" value="DNA polymerase, thumb domain"/>
    <property type="match status" value="1"/>
</dbReference>
<organism evidence="11 12">
    <name type="scientific">Tricholaema leucomelas</name>
    <name type="common">pied barbet</name>
    <dbReference type="NCBI Taxonomy" id="240729"/>
    <lineage>
        <taxon>Eukaryota</taxon>
        <taxon>Metazoa</taxon>
        <taxon>Chordata</taxon>
        <taxon>Craniata</taxon>
        <taxon>Vertebrata</taxon>
        <taxon>Euteleostomi</taxon>
        <taxon>Archelosauria</taxon>
        <taxon>Archosauria</taxon>
        <taxon>Dinosauria</taxon>
        <taxon>Saurischia</taxon>
        <taxon>Theropoda</taxon>
        <taxon>Coelurosauria</taxon>
        <taxon>Aves</taxon>
        <taxon>Neognathae</taxon>
        <taxon>Neoaves</taxon>
        <taxon>Telluraves</taxon>
        <taxon>Coraciimorphae</taxon>
        <taxon>Piciformes</taxon>
        <taxon>Lybiidae</taxon>
        <taxon>Tricholaema lacrymosa</taxon>
    </lineage>
</organism>
<dbReference type="Gene3D" id="3.30.460.10">
    <property type="entry name" value="Beta Polymerase, domain 2"/>
    <property type="match status" value="1"/>
</dbReference>
<dbReference type="InterPro" id="IPR001357">
    <property type="entry name" value="BRCT_dom"/>
</dbReference>
<keyword evidence="8" id="KW-0539">Nucleus</keyword>
<evidence type="ECO:0000256" key="4">
    <source>
        <dbReference type="ARBA" id="ARBA00022679"/>
    </source>
</evidence>
<dbReference type="GO" id="GO:0046872">
    <property type="term" value="F:metal ion binding"/>
    <property type="evidence" value="ECO:0007669"/>
    <property type="project" value="UniProtKB-KW"/>
</dbReference>
<keyword evidence="6 9" id="KW-0479">Metal-binding</keyword>
<dbReference type="SUPFAM" id="SSF81301">
    <property type="entry name" value="Nucleotidyltransferase"/>
    <property type="match status" value="1"/>
</dbReference>
<dbReference type="GO" id="GO:0003677">
    <property type="term" value="F:DNA binding"/>
    <property type="evidence" value="ECO:0007669"/>
    <property type="project" value="InterPro"/>
</dbReference>
<evidence type="ECO:0000256" key="3">
    <source>
        <dbReference type="ARBA" id="ARBA00008323"/>
    </source>
</evidence>